<evidence type="ECO:0000313" key="2">
    <source>
        <dbReference type="EMBL" id="KAG8067452.1"/>
    </source>
</evidence>
<protein>
    <submittedName>
        <fullName evidence="2">Uncharacterized protein</fullName>
    </submittedName>
</protein>
<feature type="compositionally biased region" description="Basic and acidic residues" evidence="1">
    <location>
        <begin position="101"/>
        <end position="113"/>
    </location>
</feature>
<evidence type="ECO:0000313" key="3">
    <source>
        <dbReference type="Proteomes" id="UP000729402"/>
    </source>
</evidence>
<keyword evidence="3" id="KW-1185">Reference proteome</keyword>
<feature type="region of interest" description="Disordered" evidence="1">
    <location>
        <begin position="1"/>
        <end position="32"/>
    </location>
</feature>
<dbReference type="Proteomes" id="UP000729402">
    <property type="component" value="Unassembled WGS sequence"/>
</dbReference>
<accession>A0A8J5SFJ2</accession>
<reference evidence="2" key="2">
    <citation type="submission" date="2021-02" db="EMBL/GenBank/DDBJ databases">
        <authorList>
            <person name="Kimball J.A."/>
            <person name="Haas M.W."/>
            <person name="Macchietto M."/>
            <person name="Kono T."/>
            <person name="Duquette J."/>
            <person name="Shao M."/>
        </authorList>
    </citation>
    <scope>NUCLEOTIDE SEQUENCE</scope>
    <source>
        <tissue evidence="2">Fresh leaf tissue</tissue>
    </source>
</reference>
<evidence type="ECO:0000256" key="1">
    <source>
        <dbReference type="SAM" id="MobiDB-lite"/>
    </source>
</evidence>
<dbReference type="EMBL" id="JAAALK010000284">
    <property type="protein sequence ID" value="KAG8067452.1"/>
    <property type="molecule type" value="Genomic_DNA"/>
</dbReference>
<reference evidence="2" key="1">
    <citation type="journal article" date="2021" name="bioRxiv">
        <title>Whole Genome Assembly and Annotation of Northern Wild Rice, Zizania palustris L., Supports a Whole Genome Duplication in the Zizania Genus.</title>
        <authorList>
            <person name="Haas M."/>
            <person name="Kono T."/>
            <person name="Macchietto M."/>
            <person name="Millas R."/>
            <person name="McGilp L."/>
            <person name="Shao M."/>
            <person name="Duquette J."/>
            <person name="Hirsch C.N."/>
            <person name="Kimball J."/>
        </authorList>
    </citation>
    <scope>NUCLEOTIDE SEQUENCE</scope>
    <source>
        <tissue evidence="2">Fresh leaf tissue</tissue>
    </source>
</reference>
<sequence length="130" mass="14124">MAPSSSIREYAASMRGTAASRHPLLGASGFPPMPARRFRRWADELIIHTTARSSPAAARKQKRAASDDLFAAAAATTDDVETDEASRVTKKKKMAAAAIDNQRENPRPQEGKKPTMGIRSSAPPPQRLQR</sequence>
<name>A0A8J5SFJ2_ZIZPA</name>
<gene>
    <name evidence="2" type="ORF">GUJ93_ZPchr0005g16119</name>
</gene>
<proteinExistence type="predicted"/>
<comment type="caution">
    <text evidence="2">The sequence shown here is derived from an EMBL/GenBank/DDBJ whole genome shotgun (WGS) entry which is preliminary data.</text>
</comment>
<dbReference type="AlphaFoldDB" id="A0A8J5SFJ2"/>
<organism evidence="2 3">
    <name type="scientific">Zizania palustris</name>
    <name type="common">Northern wild rice</name>
    <dbReference type="NCBI Taxonomy" id="103762"/>
    <lineage>
        <taxon>Eukaryota</taxon>
        <taxon>Viridiplantae</taxon>
        <taxon>Streptophyta</taxon>
        <taxon>Embryophyta</taxon>
        <taxon>Tracheophyta</taxon>
        <taxon>Spermatophyta</taxon>
        <taxon>Magnoliopsida</taxon>
        <taxon>Liliopsida</taxon>
        <taxon>Poales</taxon>
        <taxon>Poaceae</taxon>
        <taxon>BOP clade</taxon>
        <taxon>Oryzoideae</taxon>
        <taxon>Oryzeae</taxon>
        <taxon>Zizaniinae</taxon>
        <taxon>Zizania</taxon>
    </lineage>
</organism>
<feature type="region of interest" description="Disordered" evidence="1">
    <location>
        <begin position="74"/>
        <end position="130"/>
    </location>
</feature>